<keyword evidence="2" id="KW-0597">Phosphoprotein</keyword>
<gene>
    <name evidence="5" type="primary">vlmS_0</name>
    <name evidence="5" type="ORF">LSUE1_G001008</name>
</gene>
<dbReference type="InterPro" id="IPR023213">
    <property type="entry name" value="CAT-like_dom_sf"/>
</dbReference>
<dbReference type="CDD" id="cd19545">
    <property type="entry name" value="FUM14_C_NRPS-like"/>
    <property type="match status" value="2"/>
</dbReference>
<dbReference type="GO" id="GO:0043041">
    <property type="term" value="P:amino acid activation for nonribosomal peptide biosynthetic process"/>
    <property type="evidence" value="ECO:0007669"/>
    <property type="project" value="TreeGrafter"/>
</dbReference>
<dbReference type="PROSITE" id="PS00455">
    <property type="entry name" value="AMP_BINDING"/>
    <property type="match status" value="1"/>
</dbReference>
<dbReference type="Pfam" id="PF00668">
    <property type="entry name" value="Condensation"/>
    <property type="match status" value="2"/>
</dbReference>
<keyword evidence="3" id="KW-0436">Ligase</keyword>
<dbReference type="Gene3D" id="3.30.559.30">
    <property type="entry name" value="Nonribosomal peptide synthetase, condensation domain"/>
    <property type="match status" value="2"/>
</dbReference>
<accession>A0A8T9CIL9</accession>
<dbReference type="OrthoDB" id="416786at2759"/>
<dbReference type="Proteomes" id="UP000469558">
    <property type="component" value="Unassembled WGS sequence"/>
</dbReference>
<protein>
    <submittedName>
        <fullName evidence="5">Nonribosomal peptide synthetase</fullName>
    </submittedName>
</protein>
<dbReference type="FunFam" id="3.30.300.30:FF:000015">
    <property type="entry name" value="Nonribosomal peptide synthase SidD"/>
    <property type="match status" value="2"/>
</dbReference>
<dbReference type="GO" id="GO:0031177">
    <property type="term" value="F:phosphopantetheine binding"/>
    <property type="evidence" value="ECO:0007669"/>
    <property type="project" value="TreeGrafter"/>
</dbReference>
<dbReference type="InterPro" id="IPR020845">
    <property type="entry name" value="AMP-binding_CS"/>
</dbReference>
<dbReference type="Pfam" id="PF00501">
    <property type="entry name" value="AMP-binding"/>
    <property type="match status" value="2"/>
</dbReference>
<dbReference type="SUPFAM" id="SSF56801">
    <property type="entry name" value="Acetyl-CoA synthetase-like"/>
    <property type="match status" value="2"/>
</dbReference>
<dbReference type="PROSITE" id="PS00012">
    <property type="entry name" value="PHOSPHOPANTETHEINE"/>
    <property type="match status" value="1"/>
</dbReference>
<evidence type="ECO:0000313" key="6">
    <source>
        <dbReference type="Proteomes" id="UP000469558"/>
    </source>
</evidence>
<dbReference type="PROSITE" id="PS50075">
    <property type="entry name" value="CARRIER"/>
    <property type="match status" value="2"/>
</dbReference>
<dbReference type="InterPro" id="IPR006162">
    <property type="entry name" value="Ppantetheine_attach_site"/>
</dbReference>
<dbReference type="InterPro" id="IPR001242">
    <property type="entry name" value="Condensation_dom"/>
</dbReference>
<feature type="non-terminal residue" evidence="5">
    <location>
        <position position="1"/>
    </location>
</feature>
<dbReference type="SUPFAM" id="SSF47336">
    <property type="entry name" value="ACP-like"/>
    <property type="match status" value="2"/>
</dbReference>
<dbReference type="FunFam" id="3.30.559.30:FF:000003">
    <property type="entry name" value="Nonribosomal peptide synthase SidD"/>
    <property type="match status" value="1"/>
</dbReference>
<organism evidence="5 6">
    <name type="scientific">Lachnellula suecica</name>
    <dbReference type="NCBI Taxonomy" id="602035"/>
    <lineage>
        <taxon>Eukaryota</taxon>
        <taxon>Fungi</taxon>
        <taxon>Dikarya</taxon>
        <taxon>Ascomycota</taxon>
        <taxon>Pezizomycotina</taxon>
        <taxon>Leotiomycetes</taxon>
        <taxon>Helotiales</taxon>
        <taxon>Lachnaceae</taxon>
        <taxon>Lachnellula</taxon>
    </lineage>
</organism>
<dbReference type="Gene3D" id="3.30.559.10">
    <property type="entry name" value="Chloramphenicol acetyltransferase-like domain"/>
    <property type="match status" value="2"/>
</dbReference>
<name>A0A8T9CIL9_9HELO</name>
<sequence length="2128" mass="236910">SVVPEVIVPLVFEKSKWAIVGLLGILKAGGTFLLLDPSQPIARLESIVQQTGATFALSSKTCIGTSKALVENAFIVDSETIPKLGSSQHCSSARSNTAAYLIFTSGSTGSPKGVIIENSQLSTTATNVGRHLGYDKHPRVFQFASYAFDACITDIFATLVYGGVLCIPSEWERNNAIIDAMRRMGVTNAKFTPSLASNLDFADVPMLDTLVLGGESAPSSLIEKWASKLRVILVYGPTECCVICFISDTSQHKPTPGEIGRPLSVAAWIVKQDDYNELANIGDIGELLVAGPVLGRGYLNDLDKTNRHFINHPAWMPLTDGPIVQTHHRMYRTGDLARYLENGSICYAGRIDNQVKIRGQRLELEEVENKLRDCLIDLNVATQQVVVEAVVLSGLKSKQLVAFLCLRTPESHGFLDWETESPEGPAIRTSTTEQERFSAMVLNIESTMRTLLPNFAIPSIWVPLLSVPFAVSRKVDRKRLRSVITPLSTKQLIAFVKPNPDISPNKKRTQLTKSESKLQILWADAFGVETSSIDTWDNFFSLGGDSVLAIKIIAAARAGGLDLSLDIVFEHPILCEMAGKTKDIVLQEELSAEIPPFALLDQRDSDRFCEEAGREFSIHKNKILDAYPLSPMQEGLLASSIKDPGTYILQFVYRMPESVDLSKLKAAWESVAKRTQVLRTRFYDNNSDLVQVVIDQPLPWKVVDGDLAKFLVAEKARRTIVGAVMSRHAVVRQSKPHQYFLVWTIHHALVDGWSESDIINSVELEYSGNTWNSKIPKFNSFIKHIGQQDKESAQDFWRKQLSGAPTTVFPPLPDPSYIPKVQRANRILHHLDSHEEAEVECKIPLFKRGSATAATMIQAAWFLLIGMYSNTSDVVTGVTLNGRTAQIPGIDRIPGPTVTTVPFRAQFTPDQKVADFLHNVQRQNLSILPFSQFGLQNIRGLSEDAVFACKFRSLLVVQSANRPLGFSKLLEGRSYSFPVMDFVIVMECELHKESIDFRATFDHQILSEKQVRRMIRQMESILHGISTSNSLTTVSDLQKISEADVLEIFEWNSNAPKAVNYCVHELIQQRARNRRQASAVCAWDGNLSYEMLERYASRLAGYLQRHYHVGPESLVAVCFEGSLWAVVSLLAVLKAGGVCFPVDYKESNASLEQVMGSLGGSFASIVLASSTTAKRLRKLGVKILAVNQAAIDGIQETGAVNTKVSPANAAFVVFGAGSSRNPRGVIIEHRAFCLSALGSGSFLQRNEQSRVLQITTSATNLSIREVFLTLITGGTICLPSENQLDNLDGTIDSFKPNHLTLTPTVAGYLRPEDISSVKVLTVSGEAMTKGLIERWKDHVTFNNVYGSPECSMYSIGQAGIERKEDYNNIGFGIGTLTWIVDPQDSNSLTPIGGAGEILVESPSLARGYLGDDSLTRSAFIENPIWSRSGGSKVERRFYKTGDLASYNFDGSINFLGRVNKVHLNGHHIEVAHVEQQLRDNLPSSAQLAVTVVCPNGGDEVLAAFVVLDSDKDWKSSETKIEEAPQVLVLLQGVMEGLETKLRSLLPRYMIPSVYLPIQRLPLSKFGKVDREALQTFASQLSAEEISSLRANKPILKSSKSPSTRTEKRIQNLWKTLLRCDEIGIDDNFFQLGGGSVLAMRLVSMARREGLTMTVNSIFKASTLKDLALRTQENVSVTDLAPFALLHDQDLAKICKQAAAQCGISRDDMEDIYPCSVMQSHYITGYPEEKRNLSDPWKWQSQMVYSIPPSVDLDRFRDVWNSAIRRYPTLRTRIINTSSGILQVVVKEFEPWKWKSADDLEQYLEEDRSDHMTFGHRLLRLAIVEPRHTDQRYFVFTIHHIVYDAFARSMLFKEVDTAYSNGFTDTPLPKMNQFIKYVTEADKDAATDFWTTHLNGVVTKPLLASTEKHTLLKHTEKSMAMDIPVLHVPEITLPKMIEVAGGLAIARRLGSSDVIFYSDRSGRNIPVPGIEDLVGPTTLFLPVRIHYDPQQKVLDLLRESQKFEIDMMPHEHLGWLELREMDHLKTALQHSVEINVNPRGLVSLGGNLGLEFERSFESFDDPFGIHCFLHNGKMEWCISYDDRYISHEVVDTLLKEIIHVFDQLVGAYTRPDLTVGGIFYSVPKDTNDI</sequence>
<keyword evidence="6" id="KW-1185">Reference proteome</keyword>
<comment type="caution">
    <text evidence="5">The sequence shown here is derived from an EMBL/GenBank/DDBJ whole genome shotgun (WGS) entry which is preliminary data.</text>
</comment>
<dbReference type="Pfam" id="PF00550">
    <property type="entry name" value="PP-binding"/>
    <property type="match status" value="2"/>
</dbReference>
<dbReference type="Gene3D" id="1.10.1200.10">
    <property type="entry name" value="ACP-like"/>
    <property type="match status" value="2"/>
</dbReference>
<feature type="domain" description="Carrier" evidence="4">
    <location>
        <begin position="509"/>
        <end position="585"/>
    </location>
</feature>
<dbReference type="GO" id="GO:0016874">
    <property type="term" value="F:ligase activity"/>
    <property type="evidence" value="ECO:0007669"/>
    <property type="project" value="UniProtKB-KW"/>
</dbReference>
<proteinExistence type="predicted"/>
<evidence type="ECO:0000313" key="5">
    <source>
        <dbReference type="EMBL" id="TVY83910.1"/>
    </source>
</evidence>
<dbReference type="CDD" id="cd05918">
    <property type="entry name" value="A_NRPS_SidN3_like"/>
    <property type="match status" value="2"/>
</dbReference>
<dbReference type="Gene3D" id="3.30.300.30">
    <property type="match status" value="2"/>
</dbReference>
<dbReference type="InterPro" id="IPR045851">
    <property type="entry name" value="AMP-bd_C_sf"/>
</dbReference>
<dbReference type="PANTHER" id="PTHR45527">
    <property type="entry name" value="NONRIBOSOMAL PEPTIDE SYNTHETASE"/>
    <property type="match status" value="1"/>
</dbReference>
<dbReference type="InterPro" id="IPR042099">
    <property type="entry name" value="ANL_N_sf"/>
</dbReference>
<dbReference type="InterPro" id="IPR036736">
    <property type="entry name" value="ACP-like_sf"/>
</dbReference>
<dbReference type="Gene3D" id="3.40.50.12780">
    <property type="entry name" value="N-terminal domain of ligase-like"/>
    <property type="match status" value="2"/>
</dbReference>
<dbReference type="FunFam" id="1.10.1200.10:FF:000005">
    <property type="entry name" value="Nonribosomal peptide synthetase 1"/>
    <property type="match status" value="1"/>
</dbReference>
<dbReference type="EMBL" id="QGMK01000139">
    <property type="protein sequence ID" value="TVY83910.1"/>
    <property type="molecule type" value="Genomic_DNA"/>
</dbReference>
<keyword evidence="1" id="KW-0596">Phosphopantetheine</keyword>
<dbReference type="PANTHER" id="PTHR45527:SF1">
    <property type="entry name" value="FATTY ACID SYNTHASE"/>
    <property type="match status" value="1"/>
</dbReference>
<evidence type="ECO:0000256" key="3">
    <source>
        <dbReference type="ARBA" id="ARBA00022598"/>
    </source>
</evidence>
<evidence type="ECO:0000256" key="1">
    <source>
        <dbReference type="ARBA" id="ARBA00022450"/>
    </source>
</evidence>
<reference evidence="5 6" key="1">
    <citation type="submission" date="2018-05" db="EMBL/GenBank/DDBJ databases">
        <title>Genome sequencing and assembly of the regulated plant pathogen Lachnellula willkommii and related sister species for the development of diagnostic species identification markers.</title>
        <authorList>
            <person name="Giroux E."/>
            <person name="Bilodeau G."/>
        </authorList>
    </citation>
    <scope>NUCLEOTIDE SEQUENCE [LARGE SCALE GENOMIC DNA]</scope>
    <source>
        <strain evidence="5 6">CBS 268.59</strain>
    </source>
</reference>
<evidence type="ECO:0000259" key="4">
    <source>
        <dbReference type="PROSITE" id="PS50075"/>
    </source>
</evidence>
<dbReference type="InterPro" id="IPR000873">
    <property type="entry name" value="AMP-dep_synth/lig_dom"/>
</dbReference>
<dbReference type="GO" id="GO:0044550">
    <property type="term" value="P:secondary metabolite biosynthetic process"/>
    <property type="evidence" value="ECO:0007669"/>
    <property type="project" value="TreeGrafter"/>
</dbReference>
<evidence type="ECO:0000256" key="2">
    <source>
        <dbReference type="ARBA" id="ARBA00022553"/>
    </source>
</evidence>
<dbReference type="SUPFAM" id="SSF52777">
    <property type="entry name" value="CoA-dependent acyltransferases"/>
    <property type="match status" value="4"/>
</dbReference>
<dbReference type="GO" id="GO:0005737">
    <property type="term" value="C:cytoplasm"/>
    <property type="evidence" value="ECO:0007669"/>
    <property type="project" value="TreeGrafter"/>
</dbReference>
<feature type="domain" description="Carrier" evidence="4">
    <location>
        <begin position="1600"/>
        <end position="1674"/>
    </location>
</feature>
<dbReference type="InterPro" id="IPR009081">
    <property type="entry name" value="PP-bd_ACP"/>
</dbReference>